<reference evidence="3" key="1">
    <citation type="journal article" date="2023" name="Mol. Phylogenet. Evol.">
        <title>Genome-scale phylogeny and comparative genomics of the fungal order Sordariales.</title>
        <authorList>
            <person name="Hensen N."/>
            <person name="Bonometti L."/>
            <person name="Westerberg I."/>
            <person name="Brannstrom I.O."/>
            <person name="Guillou S."/>
            <person name="Cros-Aarteil S."/>
            <person name="Calhoun S."/>
            <person name="Haridas S."/>
            <person name="Kuo A."/>
            <person name="Mondo S."/>
            <person name="Pangilinan J."/>
            <person name="Riley R."/>
            <person name="LaButti K."/>
            <person name="Andreopoulos B."/>
            <person name="Lipzen A."/>
            <person name="Chen C."/>
            <person name="Yan M."/>
            <person name="Daum C."/>
            <person name="Ng V."/>
            <person name="Clum A."/>
            <person name="Steindorff A."/>
            <person name="Ohm R.A."/>
            <person name="Martin F."/>
            <person name="Silar P."/>
            <person name="Natvig D.O."/>
            <person name="Lalanne C."/>
            <person name="Gautier V."/>
            <person name="Ament-Velasquez S.L."/>
            <person name="Kruys A."/>
            <person name="Hutchinson M.I."/>
            <person name="Powell A.J."/>
            <person name="Barry K."/>
            <person name="Miller A.N."/>
            <person name="Grigoriev I.V."/>
            <person name="Debuchy R."/>
            <person name="Gladieux P."/>
            <person name="Hiltunen Thoren M."/>
            <person name="Johannesson H."/>
        </authorList>
    </citation>
    <scope>NUCLEOTIDE SEQUENCE</scope>
    <source>
        <strain evidence="3">CBS 990.96</strain>
    </source>
</reference>
<accession>A0AAN6YU26</accession>
<keyword evidence="4" id="KW-1185">Reference proteome</keyword>
<evidence type="ECO:0000259" key="2">
    <source>
        <dbReference type="PROSITE" id="PS50181"/>
    </source>
</evidence>
<dbReference type="EMBL" id="MU865446">
    <property type="protein sequence ID" value="KAK4222957.1"/>
    <property type="molecule type" value="Genomic_DNA"/>
</dbReference>
<reference evidence="3" key="2">
    <citation type="submission" date="2023-05" db="EMBL/GenBank/DDBJ databases">
        <authorList>
            <consortium name="Lawrence Berkeley National Laboratory"/>
            <person name="Steindorff A."/>
            <person name="Hensen N."/>
            <person name="Bonometti L."/>
            <person name="Westerberg I."/>
            <person name="Brannstrom I.O."/>
            <person name="Guillou S."/>
            <person name="Cros-Aarteil S."/>
            <person name="Calhoun S."/>
            <person name="Haridas S."/>
            <person name="Kuo A."/>
            <person name="Mondo S."/>
            <person name="Pangilinan J."/>
            <person name="Riley R."/>
            <person name="Labutti K."/>
            <person name="Andreopoulos B."/>
            <person name="Lipzen A."/>
            <person name="Chen C."/>
            <person name="Yanf M."/>
            <person name="Daum C."/>
            <person name="Ng V."/>
            <person name="Clum A."/>
            <person name="Ohm R."/>
            <person name="Martin F."/>
            <person name="Silar P."/>
            <person name="Natvig D."/>
            <person name="Lalanne C."/>
            <person name="Gautier V."/>
            <person name="Ament-Velasquez S.L."/>
            <person name="Kruys A."/>
            <person name="Hutchinson M.I."/>
            <person name="Powell A.J."/>
            <person name="Barry K."/>
            <person name="Miller A.N."/>
            <person name="Grigoriev I.V."/>
            <person name="Debuchy R."/>
            <person name="Gladieux P."/>
            <person name="Thoren M.H."/>
            <person name="Johannesson H."/>
        </authorList>
    </citation>
    <scope>NUCLEOTIDE SEQUENCE</scope>
    <source>
        <strain evidence="3">CBS 990.96</strain>
    </source>
</reference>
<dbReference type="Gene3D" id="1.20.1280.50">
    <property type="match status" value="1"/>
</dbReference>
<dbReference type="Pfam" id="PF12937">
    <property type="entry name" value="F-box-like"/>
    <property type="match status" value="1"/>
</dbReference>
<feature type="region of interest" description="Disordered" evidence="1">
    <location>
        <begin position="116"/>
        <end position="153"/>
    </location>
</feature>
<organism evidence="3 4">
    <name type="scientific">Podospora fimiseda</name>
    <dbReference type="NCBI Taxonomy" id="252190"/>
    <lineage>
        <taxon>Eukaryota</taxon>
        <taxon>Fungi</taxon>
        <taxon>Dikarya</taxon>
        <taxon>Ascomycota</taxon>
        <taxon>Pezizomycotina</taxon>
        <taxon>Sordariomycetes</taxon>
        <taxon>Sordariomycetidae</taxon>
        <taxon>Sordariales</taxon>
        <taxon>Podosporaceae</taxon>
        <taxon>Podospora</taxon>
    </lineage>
</organism>
<dbReference type="Proteomes" id="UP001301958">
    <property type="component" value="Unassembled WGS sequence"/>
</dbReference>
<name>A0AAN6YU26_9PEZI</name>
<comment type="caution">
    <text evidence="3">The sequence shown here is derived from an EMBL/GenBank/DDBJ whole genome shotgun (WGS) entry which is preliminary data.</text>
</comment>
<protein>
    <recommendedName>
        <fullName evidence="2">F-box domain-containing protein</fullName>
    </recommendedName>
</protein>
<gene>
    <name evidence="3" type="ORF">QBC38DRAFT_64625</name>
</gene>
<dbReference type="InterPro" id="IPR001810">
    <property type="entry name" value="F-box_dom"/>
</dbReference>
<dbReference type="PROSITE" id="PS50181">
    <property type="entry name" value="FBOX"/>
    <property type="match status" value="1"/>
</dbReference>
<evidence type="ECO:0000313" key="3">
    <source>
        <dbReference type="EMBL" id="KAK4222957.1"/>
    </source>
</evidence>
<dbReference type="InterPro" id="IPR036047">
    <property type="entry name" value="F-box-like_dom_sf"/>
</dbReference>
<sequence>MISQTPIESLPNELLIELLSLFPTRELLPLTAVSRHFYSITLDILKQRLICAISLPDHRLILECYQPSARLSTPYLYCDYLYTDNALYAQEDKSGSFGQTLSSLRHTYSHFRPVVQEENKRPRARYPPRVAQPKSQSAKHEENGDANASSSSWQLETVPSVDISLDVDEMFAQLCTTTNLVKMGPKPGLFVSHINLSDGLIRVKRDWLAANLDDADRILWADPEHTVGVRFSVQENKSSGTKGPVLLAEWEEAPVEYQLNFEELVVRTLTLLNMVEKSEDQEIFTEGNAVVIASF</sequence>
<evidence type="ECO:0000256" key="1">
    <source>
        <dbReference type="SAM" id="MobiDB-lite"/>
    </source>
</evidence>
<dbReference type="AlphaFoldDB" id="A0AAN6YU26"/>
<dbReference type="SUPFAM" id="SSF81383">
    <property type="entry name" value="F-box domain"/>
    <property type="match status" value="1"/>
</dbReference>
<feature type="domain" description="F-box" evidence="2">
    <location>
        <begin position="4"/>
        <end position="49"/>
    </location>
</feature>
<evidence type="ECO:0000313" key="4">
    <source>
        <dbReference type="Proteomes" id="UP001301958"/>
    </source>
</evidence>
<proteinExistence type="predicted"/>